<comment type="similarity">
    <text evidence="1">Belongs to the NodU/CmcH family.</text>
</comment>
<feature type="domain" description="Carbamoyltransferase C-terminal" evidence="3">
    <location>
        <begin position="278"/>
        <end position="417"/>
    </location>
</feature>
<dbReference type="InterPro" id="IPR038152">
    <property type="entry name" value="Carbam_trans_C_sf"/>
</dbReference>
<accession>A0A176RU45</accession>
<name>A0A176RU45_9GAMM</name>
<evidence type="ECO:0000259" key="2">
    <source>
        <dbReference type="Pfam" id="PF02543"/>
    </source>
</evidence>
<keyword evidence="5" id="KW-1185">Reference proteome</keyword>
<dbReference type="Gene3D" id="3.30.420.40">
    <property type="match status" value="1"/>
</dbReference>
<evidence type="ECO:0000313" key="5">
    <source>
        <dbReference type="Proteomes" id="UP000076962"/>
    </source>
</evidence>
<dbReference type="CDD" id="cd24098">
    <property type="entry name" value="ASKHA_NBD_TobZ_N"/>
    <property type="match status" value="1"/>
</dbReference>
<comment type="caution">
    <text evidence="4">The sequence shown here is derived from an EMBL/GenBank/DDBJ whole genome shotgun (WGS) entry which is preliminary data.</text>
</comment>
<dbReference type="InterPro" id="IPR043129">
    <property type="entry name" value="ATPase_NBD"/>
</dbReference>
<evidence type="ECO:0000313" key="4">
    <source>
        <dbReference type="EMBL" id="OAD19258.1"/>
    </source>
</evidence>
<protein>
    <submittedName>
        <fullName evidence="4">Nodulation protein</fullName>
    </submittedName>
</protein>
<feature type="domain" description="Carbamoyltransferase" evidence="2">
    <location>
        <begin position="10"/>
        <end position="226"/>
    </location>
</feature>
<dbReference type="InterPro" id="IPR051338">
    <property type="entry name" value="NodU/CmcH_Carbamoyltrnsfr"/>
</dbReference>
<dbReference type="AlphaFoldDB" id="A0A176RU45"/>
<dbReference type="Gene3D" id="3.90.870.20">
    <property type="entry name" value="Carbamoyltransferase, C-terminal domain"/>
    <property type="match status" value="1"/>
</dbReference>
<evidence type="ECO:0000259" key="3">
    <source>
        <dbReference type="Pfam" id="PF16861"/>
    </source>
</evidence>
<evidence type="ECO:0000256" key="1">
    <source>
        <dbReference type="ARBA" id="ARBA00006129"/>
    </source>
</evidence>
<gene>
    <name evidence="4" type="ORF">THIOM_005120</name>
</gene>
<dbReference type="Proteomes" id="UP000076962">
    <property type="component" value="Unassembled WGS sequence"/>
</dbReference>
<dbReference type="PANTHER" id="PTHR34847:SF1">
    <property type="entry name" value="NODULATION PROTEIN U"/>
    <property type="match status" value="1"/>
</dbReference>
<dbReference type="EMBL" id="LUTY01002875">
    <property type="protein sequence ID" value="OAD19258.1"/>
    <property type="molecule type" value="Genomic_DNA"/>
</dbReference>
<dbReference type="Pfam" id="PF16861">
    <property type="entry name" value="Carbam_trans_C"/>
    <property type="match status" value="1"/>
</dbReference>
<sequence>MGFCGRFFYLDHHDCHAASAFFISGYKQAAVLVVDGIGEFESTTFYKGEDIHLKKLKHFEYPHSLGFLWEKMSTYLGFSEYDAAKVMGLSSYGQPNVYKPHLEKLLHVEADGTFKIDDALVQFRNHNYEHLEAVFGVAKRDKLVDDINKETQKYADIAVALQIATEEIFIKLSLALKKEIGCENLCMAGGVTLNCVANGYLSYEQIFDNFYVQPAANDAGTAIGAAYLIWHQILAHPKKVVSKSPYLGPSYSDTEILTILEQHSLIFRHIDDIEAVVADMLVDGKIVAWFQGRMELGPRALGNRSLLADPRKTEIIELMNHKVKHRELFRPFCPSVLKEKARDWFELPEPLPEVTDYMLGAFRAKKDKAHLIPAVVHFDGTSRLQTVCRDTNPKFHQLLTEMEQRTGVPHLIHTHFKLNY</sequence>
<organism evidence="4 5">
    <name type="scientific">Candidatus Thiomargarita nelsonii</name>
    <dbReference type="NCBI Taxonomy" id="1003181"/>
    <lineage>
        <taxon>Bacteria</taxon>
        <taxon>Pseudomonadati</taxon>
        <taxon>Pseudomonadota</taxon>
        <taxon>Gammaproteobacteria</taxon>
        <taxon>Thiotrichales</taxon>
        <taxon>Thiotrichaceae</taxon>
        <taxon>Thiomargarita</taxon>
    </lineage>
</organism>
<proteinExistence type="inferred from homology"/>
<dbReference type="PANTHER" id="PTHR34847">
    <property type="entry name" value="NODULATION PROTEIN U"/>
    <property type="match status" value="1"/>
</dbReference>
<dbReference type="InterPro" id="IPR031730">
    <property type="entry name" value="Carbam_trans_C"/>
</dbReference>
<dbReference type="GO" id="GO:0003824">
    <property type="term" value="F:catalytic activity"/>
    <property type="evidence" value="ECO:0007669"/>
    <property type="project" value="InterPro"/>
</dbReference>
<dbReference type="PATRIC" id="fig|1003181.4.peg.6780"/>
<dbReference type="SUPFAM" id="SSF53067">
    <property type="entry name" value="Actin-like ATPase domain"/>
    <property type="match status" value="1"/>
</dbReference>
<dbReference type="InterPro" id="IPR003696">
    <property type="entry name" value="Carbtransf_dom"/>
</dbReference>
<dbReference type="Pfam" id="PF02543">
    <property type="entry name" value="Carbam_trans_N"/>
    <property type="match status" value="1"/>
</dbReference>
<reference evidence="4 5" key="1">
    <citation type="submission" date="2016-05" db="EMBL/GenBank/DDBJ databases">
        <title>Single-cell genome of chain-forming Candidatus Thiomargarita nelsonii and comparison to other large sulfur-oxidizing bacteria.</title>
        <authorList>
            <person name="Winkel M."/>
            <person name="Salman V."/>
            <person name="Woyke T."/>
            <person name="Schulz-Vogt H."/>
            <person name="Richter M."/>
            <person name="Flood B."/>
            <person name="Bailey J."/>
            <person name="Amann R."/>
            <person name="Mussmann M."/>
        </authorList>
    </citation>
    <scope>NUCLEOTIDE SEQUENCE [LARGE SCALE GENOMIC DNA]</scope>
    <source>
        <strain evidence="4 5">THI036</strain>
    </source>
</reference>